<dbReference type="Gene3D" id="1.10.10.10">
    <property type="entry name" value="Winged helix-like DNA-binding domain superfamily/Winged helix DNA-binding domain"/>
    <property type="match status" value="1"/>
</dbReference>
<comment type="caution">
    <text evidence="2">The sequence shown here is derived from an EMBL/GenBank/DDBJ whole genome shotgun (WGS) entry which is preliminary data.</text>
</comment>
<dbReference type="AlphaFoldDB" id="A0A812BW49"/>
<protein>
    <recommendedName>
        <fullName evidence="4">HTH psq-type domain-containing protein</fullName>
    </recommendedName>
</protein>
<dbReference type="InterPro" id="IPR036388">
    <property type="entry name" value="WH-like_DNA-bd_sf"/>
</dbReference>
<evidence type="ECO:0008006" key="4">
    <source>
        <dbReference type="Google" id="ProtNLM"/>
    </source>
</evidence>
<evidence type="ECO:0000313" key="2">
    <source>
        <dbReference type="EMBL" id="CAE1242309.1"/>
    </source>
</evidence>
<accession>A0A812BW49</accession>
<dbReference type="Proteomes" id="UP000597762">
    <property type="component" value="Unassembled WGS sequence"/>
</dbReference>
<dbReference type="OrthoDB" id="10060191at2759"/>
<reference evidence="2" key="1">
    <citation type="submission" date="2021-01" db="EMBL/GenBank/DDBJ databases">
        <authorList>
            <person name="Li R."/>
            <person name="Bekaert M."/>
        </authorList>
    </citation>
    <scope>NUCLEOTIDE SEQUENCE</scope>
    <source>
        <strain evidence="2">Farmed</strain>
    </source>
</reference>
<evidence type="ECO:0000256" key="1">
    <source>
        <dbReference type="SAM" id="MobiDB-lite"/>
    </source>
</evidence>
<name>A0A812BW49_ACAPH</name>
<proteinExistence type="predicted"/>
<feature type="compositionally biased region" description="Acidic residues" evidence="1">
    <location>
        <begin position="236"/>
        <end position="248"/>
    </location>
</feature>
<dbReference type="InterPro" id="IPR009057">
    <property type="entry name" value="Homeodomain-like_sf"/>
</dbReference>
<dbReference type="EMBL" id="CAHIKZ030000860">
    <property type="protein sequence ID" value="CAE1242309.1"/>
    <property type="molecule type" value="Genomic_DNA"/>
</dbReference>
<sequence>MCIHYQRILLLRKRKAYHLGDEVRCKTGCDWCNGERRRITAFYFVIWSVIGALTDAQIRSIFPCLSLSLSLSRTFRFKLSRRSVYCTTLSCAVCDSFLFLCVELCVFMAPKRAASSKAGTEPKRKRRMMMIAEKVKLLDILKKGRTYAAVASHFSVNESVVRYIKKDEANIRKTVAIFFNKSAMSVVMVCNKTIIRMEAALAVWIADCRKDNIALDTNIVKTKARSLYETFAAKELEDDSGDHEEDDVEHPQPGTSSDSQPKKPPFTASKKAVC</sequence>
<feature type="region of interest" description="Disordered" evidence="1">
    <location>
        <begin position="236"/>
        <end position="274"/>
    </location>
</feature>
<dbReference type="Gene3D" id="1.10.10.60">
    <property type="entry name" value="Homeodomain-like"/>
    <property type="match status" value="1"/>
</dbReference>
<keyword evidence="3" id="KW-1185">Reference proteome</keyword>
<organism evidence="2 3">
    <name type="scientific">Acanthosepion pharaonis</name>
    <name type="common">Pharaoh cuttlefish</name>
    <name type="synonym">Sepia pharaonis</name>
    <dbReference type="NCBI Taxonomy" id="158019"/>
    <lineage>
        <taxon>Eukaryota</taxon>
        <taxon>Metazoa</taxon>
        <taxon>Spiralia</taxon>
        <taxon>Lophotrochozoa</taxon>
        <taxon>Mollusca</taxon>
        <taxon>Cephalopoda</taxon>
        <taxon>Coleoidea</taxon>
        <taxon>Decapodiformes</taxon>
        <taxon>Sepiida</taxon>
        <taxon>Sepiina</taxon>
        <taxon>Sepiidae</taxon>
        <taxon>Acanthosepion</taxon>
    </lineage>
</organism>
<gene>
    <name evidence="2" type="ORF">SPHA_23253</name>
</gene>
<evidence type="ECO:0000313" key="3">
    <source>
        <dbReference type="Proteomes" id="UP000597762"/>
    </source>
</evidence>
<dbReference type="SUPFAM" id="SSF46689">
    <property type="entry name" value="Homeodomain-like"/>
    <property type="match status" value="1"/>
</dbReference>